<evidence type="ECO:0000256" key="2">
    <source>
        <dbReference type="SAM" id="SignalP"/>
    </source>
</evidence>
<accession>A0A895XIA0</accession>
<dbReference type="Proteomes" id="UP000662939">
    <property type="component" value="Chromosome"/>
</dbReference>
<feature type="signal peptide" evidence="2">
    <location>
        <begin position="1"/>
        <end position="21"/>
    </location>
</feature>
<evidence type="ECO:0000256" key="1">
    <source>
        <dbReference type="SAM" id="MobiDB-lite"/>
    </source>
</evidence>
<feature type="chain" id="PRO_5034851823" evidence="2">
    <location>
        <begin position="22"/>
        <end position="221"/>
    </location>
</feature>
<organism evidence="3 4">
    <name type="scientific">Natronoglycomyces albus</name>
    <dbReference type="NCBI Taxonomy" id="2811108"/>
    <lineage>
        <taxon>Bacteria</taxon>
        <taxon>Bacillati</taxon>
        <taxon>Actinomycetota</taxon>
        <taxon>Actinomycetes</taxon>
        <taxon>Glycomycetales</taxon>
        <taxon>Glycomycetaceae</taxon>
        <taxon>Natronoglycomyces</taxon>
    </lineage>
</organism>
<dbReference type="AlphaFoldDB" id="A0A895XIA0"/>
<sequence>MRHKSIAALAAATLLLSGACAAESSSAVVETDDVDAREGGFDVIVIDNDDDEPEDGDDETGEEADFPEITAPIDPVIDVPGGFSQIGEENRDILGFEYTATALQLDGASSGERIYITSYLLPDQVAASSYPERLNIVREYDDLTNTESADHNHSLALTNGEQGVFRFIQTRDSRNQHLQQRNTFVFKGPVMVQVTCQWQEERAAIHDACHDVQKSLEIPLQ</sequence>
<evidence type="ECO:0000313" key="3">
    <source>
        <dbReference type="EMBL" id="QSB05064.1"/>
    </source>
</evidence>
<gene>
    <name evidence="3" type="ORF">JQS30_15095</name>
</gene>
<dbReference type="EMBL" id="CP070496">
    <property type="protein sequence ID" value="QSB05064.1"/>
    <property type="molecule type" value="Genomic_DNA"/>
</dbReference>
<evidence type="ECO:0000313" key="4">
    <source>
        <dbReference type="Proteomes" id="UP000662939"/>
    </source>
</evidence>
<name>A0A895XIA0_9ACTN</name>
<feature type="region of interest" description="Disordered" evidence="1">
    <location>
        <begin position="46"/>
        <end position="66"/>
    </location>
</feature>
<dbReference type="PROSITE" id="PS51257">
    <property type="entry name" value="PROKAR_LIPOPROTEIN"/>
    <property type="match status" value="1"/>
</dbReference>
<keyword evidence="2" id="KW-0732">Signal</keyword>
<dbReference type="KEGG" id="nav:JQS30_15095"/>
<protein>
    <submittedName>
        <fullName evidence="3">Uncharacterized protein</fullName>
    </submittedName>
</protein>
<proteinExistence type="predicted"/>
<keyword evidence="4" id="KW-1185">Reference proteome</keyword>
<dbReference type="RefSeq" id="WP_213171065.1">
    <property type="nucleotide sequence ID" value="NZ_CP070496.1"/>
</dbReference>
<reference evidence="3" key="1">
    <citation type="submission" date="2021-02" db="EMBL/GenBank/DDBJ databases">
        <title>Natronoglycomyces albus gen. nov., sp. nov, a haloalkaliphilic actinobacterium from a soda solonchak soil.</title>
        <authorList>
            <person name="Sorokin D.Y."/>
            <person name="Khijniak T.V."/>
            <person name="Zakharycheva A.P."/>
            <person name="Boueva O.V."/>
            <person name="Ariskina E.V."/>
            <person name="Hahnke R.L."/>
            <person name="Bunk B."/>
            <person name="Sproer C."/>
            <person name="Schumann P."/>
            <person name="Evtushenko L.I."/>
            <person name="Kublanov I.V."/>
        </authorList>
    </citation>
    <scope>NUCLEOTIDE SEQUENCE</scope>
    <source>
        <strain evidence="3">DSM 106290</strain>
    </source>
</reference>
<feature type="compositionally biased region" description="Acidic residues" evidence="1">
    <location>
        <begin position="47"/>
        <end position="66"/>
    </location>
</feature>